<evidence type="ECO:0000256" key="9">
    <source>
        <dbReference type="ARBA" id="ARBA00022777"/>
    </source>
</evidence>
<evidence type="ECO:0000256" key="11">
    <source>
        <dbReference type="ARBA" id="ARBA00022989"/>
    </source>
</evidence>
<evidence type="ECO:0000256" key="6">
    <source>
        <dbReference type="ARBA" id="ARBA00022679"/>
    </source>
</evidence>
<evidence type="ECO:0000259" key="15">
    <source>
        <dbReference type="PROSITE" id="PS50109"/>
    </source>
</evidence>
<dbReference type="AlphaFoldDB" id="A0A1S6HVN8"/>
<dbReference type="Proteomes" id="UP000189545">
    <property type="component" value="Chromosome"/>
</dbReference>
<feature type="transmembrane region" description="Helical" evidence="14">
    <location>
        <begin position="17"/>
        <end position="40"/>
    </location>
</feature>
<dbReference type="InterPro" id="IPR005467">
    <property type="entry name" value="His_kinase_dom"/>
</dbReference>
<dbReference type="InterPro" id="IPR033463">
    <property type="entry name" value="sCache_3"/>
</dbReference>
<evidence type="ECO:0000256" key="1">
    <source>
        <dbReference type="ARBA" id="ARBA00000085"/>
    </source>
</evidence>
<evidence type="ECO:0000256" key="4">
    <source>
        <dbReference type="ARBA" id="ARBA00022475"/>
    </source>
</evidence>
<accession>A0A1S6HVN8</accession>
<evidence type="ECO:0000256" key="14">
    <source>
        <dbReference type="SAM" id="Phobius"/>
    </source>
</evidence>
<dbReference type="InterPro" id="IPR036890">
    <property type="entry name" value="HATPase_C_sf"/>
</dbReference>
<evidence type="ECO:0000256" key="10">
    <source>
        <dbReference type="ARBA" id="ARBA00022840"/>
    </source>
</evidence>
<evidence type="ECO:0000256" key="2">
    <source>
        <dbReference type="ARBA" id="ARBA00004651"/>
    </source>
</evidence>
<dbReference type="InterPro" id="IPR004358">
    <property type="entry name" value="Sig_transdc_His_kin-like_C"/>
</dbReference>
<dbReference type="Pfam" id="PF14689">
    <property type="entry name" value="SPOB_a"/>
    <property type="match status" value="1"/>
</dbReference>
<dbReference type="Gene3D" id="3.30.450.20">
    <property type="entry name" value="PAS domain"/>
    <property type="match status" value="2"/>
</dbReference>
<keyword evidence="11 14" id="KW-1133">Transmembrane helix</keyword>
<dbReference type="PRINTS" id="PR00344">
    <property type="entry name" value="BCTRLSENSOR"/>
</dbReference>
<keyword evidence="7 14" id="KW-0812">Transmembrane</keyword>
<evidence type="ECO:0000256" key="7">
    <source>
        <dbReference type="ARBA" id="ARBA00022692"/>
    </source>
</evidence>
<keyword evidence="6 16" id="KW-0808">Transferase</keyword>
<dbReference type="GO" id="GO:0005524">
    <property type="term" value="F:ATP binding"/>
    <property type="evidence" value="ECO:0007669"/>
    <property type="project" value="UniProtKB-KW"/>
</dbReference>
<keyword evidence="5" id="KW-0597">Phosphoprotein</keyword>
<proteinExistence type="predicted"/>
<evidence type="ECO:0000256" key="3">
    <source>
        <dbReference type="ARBA" id="ARBA00012438"/>
    </source>
</evidence>
<organism evidence="16 17">
    <name type="scientific">Shewanella psychrophila</name>
    <dbReference type="NCBI Taxonomy" id="225848"/>
    <lineage>
        <taxon>Bacteria</taxon>
        <taxon>Pseudomonadati</taxon>
        <taxon>Pseudomonadota</taxon>
        <taxon>Gammaproteobacteria</taxon>
        <taxon>Alteromonadales</taxon>
        <taxon>Shewanellaceae</taxon>
        <taxon>Shewanella</taxon>
    </lineage>
</organism>
<dbReference type="OrthoDB" id="9792686at2"/>
<dbReference type="Pfam" id="PF17203">
    <property type="entry name" value="sCache_3_2"/>
    <property type="match status" value="1"/>
</dbReference>
<dbReference type="Gene3D" id="3.30.565.10">
    <property type="entry name" value="Histidine kinase-like ATPase, C-terminal domain"/>
    <property type="match status" value="1"/>
</dbReference>
<keyword evidence="4" id="KW-1003">Cell membrane</keyword>
<dbReference type="GO" id="GO:0005886">
    <property type="term" value="C:plasma membrane"/>
    <property type="evidence" value="ECO:0007669"/>
    <property type="project" value="UniProtKB-SubCell"/>
</dbReference>
<comment type="subcellular location">
    <subcellularLocation>
        <location evidence="2">Cell membrane</location>
        <topology evidence="2">Multi-pass membrane protein</topology>
    </subcellularLocation>
</comment>
<dbReference type="EMBL" id="CP014782">
    <property type="protein sequence ID" value="AQS39504.1"/>
    <property type="molecule type" value="Genomic_DNA"/>
</dbReference>
<dbReference type="InterPro" id="IPR029151">
    <property type="entry name" value="Sensor-like_sf"/>
</dbReference>
<dbReference type="InterPro" id="IPR003594">
    <property type="entry name" value="HATPase_dom"/>
</dbReference>
<gene>
    <name evidence="16" type="ORF">Sps_04418</name>
</gene>
<evidence type="ECO:0000256" key="12">
    <source>
        <dbReference type="ARBA" id="ARBA00023012"/>
    </source>
</evidence>
<keyword evidence="17" id="KW-1185">Reference proteome</keyword>
<keyword evidence="10" id="KW-0067">ATP-binding</keyword>
<feature type="domain" description="Histidine kinase" evidence="15">
    <location>
        <begin position="340"/>
        <end position="535"/>
    </location>
</feature>
<protein>
    <recommendedName>
        <fullName evidence="3">histidine kinase</fullName>
        <ecNumber evidence="3">2.7.13.3</ecNumber>
    </recommendedName>
</protein>
<reference evidence="16 17" key="1">
    <citation type="submission" date="2016-03" db="EMBL/GenBank/DDBJ databases">
        <title>Complete genome sequence of Shewanella psychrophila WP2, a deep sea bacterium isolated from west Pacific sediment.</title>
        <authorList>
            <person name="Xu G."/>
            <person name="Jian H."/>
        </authorList>
    </citation>
    <scope>NUCLEOTIDE SEQUENCE [LARGE SCALE GENOMIC DNA]</scope>
    <source>
        <strain evidence="16 17">WP2</strain>
    </source>
</reference>
<evidence type="ECO:0000256" key="13">
    <source>
        <dbReference type="ARBA" id="ARBA00023136"/>
    </source>
</evidence>
<dbReference type="InterPro" id="IPR035965">
    <property type="entry name" value="PAS-like_dom_sf"/>
</dbReference>
<evidence type="ECO:0000313" key="16">
    <source>
        <dbReference type="EMBL" id="AQS39504.1"/>
    </source>
</evidence>
<dbReference type="STRING" id="225848.Sps_04418"/>
<evidence type="ECO:0000313" key="17">
    <source>
        <dbReference type="Proteomes" id="UP000189545"/>
    </source>
</evidence>
<dbReference type="PROSITE" id="PS50109">
    <property type="entry name" value="HIS_KIN"/>
    <property type="match status" value="1"/>
</dbReference>
<evidence type="ECO:0000256" key="8">
    <source>
        <dbReference type="ARBA" id="ARBA00022741"/>
    </source>
</evidence>
<dbReference type="CDD" id="cd18773">
    <property type="entry name" value="PDC1_HK_sensor"/>
    <property type="match status" value="1"/>
</dbReference>
<dbReference type="EC" id="2.7.13.3" evidence="3"/>
<evidence type="ECO:0000256" key="5">
    <source>
        <dbReference type="ARBA" id="ARBA00022553"/>
    </source>
</evidence>
<dbReference type="PANTHER" id="PTHR43547">
    <property type="entry name" value="TWO-COMPONENT HISTIDINE KINASE"/>
    <property type="match status" value="1"/>
</dbReference>
<dbReference type="SMART" id="SM00387">
    <property type="entry name" value="HATPase_c"/>
    <property type="match status" value="1"/>
</dbReference>
<dbReference type="SUPFAM" id="SSF55785">
    <property type="entry name" value="PYP-like sensor domain (PAS domain)"/>
    <property type="match status" value="1"/>
</dbReference>
<dbReference type="PANTHER" id="PTHR43547:SF3">
    <property type="entry name" value="SENSOR PROTEIN CITS"/>
    <property type="match status" value="1"/>
</dbReference>
<dbReference type="Pfam" id="PF02518">
    <property type="entry name" value="HATPase_c"/>
    <property type="match status" value="1"/>
</dbReference>
<sequence length="539" mass="58673">MISIVSTFKNLGLHNRLAFFSLSLIIIQTFGLGVVATYSLQTNLEEQIGKRALALSKSLVHHPIIIQGLINKDSASVQAFAEIIRHNTEARFIVVGDVDGVRYSHPNTSKLGKKMVGGDNSQALISGESYISKAMGSLGISVRGKSPVFSPDGEIIGLVSVGFLEEDIDKVVGKFKRNFHFFFGLILLAGVGITIYISKRYRDDIFGLEPEEIARTYTERKAVLASILEAIIVINEAGIITSVNPVALKLIGKADRDKVVGKAIDGLLSLSPILSADNAGLSWRDIEVDINDQLMILTKTPLLINGENKGAVLSFRLKDDIVVLSRKLSQVQQFSTMLQVQTHEYSNKLNTIGGLIQIGSVDEALELITSESSGYQEMIEFLIATIKDPVMAGFFLGKYNQARERNIEFIIEPDSSLNDIPVNIPREKLVTILGNIIDNAFDASLKNRDKIHMVNLHMTDIGNDLIFEVVDSGGGIGSDLKENIFALGETTKAEMGHGIGMYLVKNALAQLGGSISISNARAGGTIMTVYIPKQLAKRS</sequence>
<dbReference type="SUPFAM" id="SSF55874">
    <property type="entry name" value="ATPase domain of HSP90 chaperone/DNA topoisomerase II/histidine kinase"/>
    <property type="match status" value="1"/>
</dbReference>
<dbReference type="InterPro" id="IPR039506">
    <property type="entry name" value="SPOB_a"/>
</dbReference>
<dbReference type="SUPFAM" id="SSF103190">
    <property type="entry name" value="Sensory domain-like"/>
    <property type="match status" value="1"/>
</dbReference>
<keyword evidence="9 16" id="KW-0418">Kinase</keyword>
<name>A0A1S6HVN8_9GAMM</name>
<keyword evidence="13 14" id="KW-0472">Membrane</keyword>
<keyword evidence="12" id="KW-0902">Two-component regulatory system</keyword>
<dbReference type="SUPFAM" id="SSF55890">
    <property type="entry name" value="Sporulation response regulatory protein Spo0B"/>
    <property type="match status" value="1"/>
</dbReference>
<comment type="catalytic activity">
    <reaction evidence="1">
        <text>ATP + protein L-histidine = ADP + protein N-phospho-L-histidine.</text>
        <dbReference type="EC" id="2.7.13.3"/>
    </reaction>
</comment>
<feature type="transmembrane region" description="Helical" evidence="14">
    <location>
        <begin position="179"/>
        <end position="197"/>
    </location>
</feature>
<dbReference type="KEGG" id="spsw:Sps_04418"/>
<dbReference type="InterPro" id="IPR016120">
    <property type="entry name" value="Sig_transdc_His_kin_SpoOB"/>
</dbReference>
<keyword evidence="8" id="KW-0547">Nucleotide-binding</keyword>
<dbReference type="RefSeq" id="WP_077754403.1">
    <property type="nucleotide sequence ID" value="NZ_CP014782.1"/>
</dbReference>
<dbReference type="GO" id="GO:0000155">
    <property type="term" value="F:phosphorelay sensor kinase activity"/>
    <property type="evidence" value="ECO:0007669"/>
    <property type="project" value="InterPro"/>
</dbReference>